<sequence>MDDLWRVADWIVGAGAWAGLISVAVVGFVLWRMWPVFTPRSDVNALRRDVQDWRDRHAEAHAEITARLDRGEARFQRLESRIEGLPTHADLTALTTMVAEGSAQTREVAARLDGLSHLAGRLERSLDLLTEHELARGRGGER</sequence>
<keyword evidence="2" id="KW-0472">Membrane</keyword>
<evidence type="ECO:0000313" key="3">
    <source>
        <dbReference type="EMBL" id="MQX36832.1"/>
    </source>
</evidence>
<dbReference type="EMBL" id="WIVE01000027">
    <property type="protein sequence ID" value="MQX36832.1"/>
    <property type="molecule type" value="Genomic_DNA"/>
</dbReference>
<dbReference type="Pfam" id="PF10805">
    <property type="entry name" value="DUF2730"/>
    <property type="match status" value="1"/>
</dbReference>
<keyword evidence="2" id="KW-1133">Transmembrane helix</keyword>
<protein>
    <submittedName>
        <fullName evidence="3">DUF2730 family protein</fullName>
    </submittedName>
</protein>
<dbReference type="Proteomes" id="UP000434582">
    <property type="component" value="Unassembled WGS sequence"/>
</dbReference>
<dbReference type="OrthoDB" id="7916371at2"/>
<dbReference type="AlphaFoldDB" id="A0A7X2D4Q0"/>
<evidence type="ECO:0000256" key="1">
    <source>
        <dbReference type="SAM" id="Coils"/>
    </source>
</evidence>
<organism evidence="3 4">
    <name type="scientific">Roseospira navarrensis</name>
    <dbReference type="NCBI Taxonomy" id="140058"/>
    <lineage>
        <taxon>Bacteria</taxon>
        <taxon>Pseudomonadati</taxon>
        <taxon>Pseudomonadota</taxon>
        <taxon>Alphaproteobacteria</taxon>
        <taxon>Rhodospirillales</taxon>
        <taxon>Rhodospirillaceae</taxon>
        <taxon>Roseospira</taxon>
    </lineage>
</organism>
<proteinExistence type="predicted"/>
<comment type="caution">
    <text evidence="3">The sequence shown here is derived from an EMBL/GenBank/DDBJ whole genome shotgun (WGS) entry which is preliminary data.</text>
</comment>
<evidence type="ECO:0000313" key="4">
    <source>
        <dbReference type="Proteomes" id="UP000434582"/>
    </source>
</evidence>
<gene>
    <name evidence="3" type="ORF">GHC57_09925</name>
</gene>
<dbReference type="InterPro" id="IPR020269">
    <property type="entry name" value="Phage_Mu_Releasin"/>
</dbReference>
<keyword evidence="4" id="KW-1185">Reference proteome</keyword>
<keyword evidence="1" id="KW-0175">Coiled coil</keyword>
<name>A0A7X2D4Q0_9PROT</name>
<feature type="coiled-coil region" evidence="1">
    <location>
        <begin position="43"/>
        <end position="81"/>
    </location>
</feature>
<reference evidence="3 4" key="1">
    <citation type="submission" date="2019-10" db="EMBL/GenBank/DDBJ databases">
        <title>Draft whole-genome sequence of the purple nonsulfur photosynthetic bacterium Roseospira navarrensis DSM 15114.</title>
        <authorList>
            <person name="Kyndt J.A."/>
            <person name="Meyer T.E."/>
        </authorList>
    </citation>
    <scope>NUCLEOTIDE SEQUENCE [LARGE SCALE GENOMIC DNA]</scope>
    <source>
        <strain evidence="3 4">DSM 15114</strain>
    </source>
</reference>
<evidence type="ECO:0000256" key="2">
    <source>
        <dbReference type="SAM" id="Phobius"/>
    </source>
</evidence>
<dbReference type="RefSeq" id="WP_153343700.1">
    <property type="nucleotide sequence ID" value="NZ_WIVE01000027.1"/>
</dbReference>
<feature type="transmembrane region" description="Helical" evidence="2">
    <location>
        <begin position="12"/>
        <end position="31"/>
    </location>
</feature>
<accession>A0A7X2D4Q0</accession>
<keyword evidence="2" id="KW-0812">Transmembrane</keyword>